<evidence type="ECO:0000313" key="3">
    <source>
        <dbReference type="Proteomes" id="UP001207626"/>
    </source>
</evidence>
<proteinExistence type="predicted"/>
<name>A0ABT4DWE7_9BACL</name>
<comment type="caution">
    <text evidence="2">The sequence shown here is derived from an EMBL/GenBank/DDBJ whole genome shotgun (WGS) entry which is preliminary data.</text>
</comment>
<reference evidence="2 3" key="1">
    <citation type="submission" date="2022-05" db="EMBL/GenBank/DDBJ databases">
        <title>Genome Sequencing of Bee-Associated Microbes.</title>
        <authorList>
            <person name="Dunlap C."/>
        </authorList>
    </citation>
    <scope>NUCLEOTIDE SEQUENCE [LARGE SCALE GENOMIC DNA]</scope>
    <source>
        <strain evidence="2 3">NRRL NRS-1438</strain>
    </source>
</reference>
<dbReference type="SUPFAM" id="SSF55729">
    <property type="entry name" value="Acyl-CoA N-acyltransferases (Nat)"/>
    <property type="match status" value="1"/>
</dbReference>
<dbReference type="EMBL" id="JAMDLW010000024">
    <property type="protein sequence ID" value="MCY9521678.1"/>
    <property type="molecule type" value="Genomic_DNA"/>
</dbReference>
<dbReference type="RefSeq" id="WP_254912097.1">
    <property type="nucleotide sequence ID" value="NZ_JAMDLV010000074.1"/>
</dbReference>
<evidence type="ECO:0000313" key="2">
    <source>
        <dbReference type="EMBL" id="MCY9521678.1"/>
    </source>
</evidence>
<feature type="domain" description="N-acetyltransferase" evidence="1">
    <location>
        <begin position="6"/>
        <end position="163"/>
    </location>
</feature>
<sequence>MDTNRCRLSKLQECDYDDVKKLYMNEEVRKFLGGTIADEKTFKAKFFDVLENSNRGSLDWVIRAKSNDEFIGLITLDRHHDGMNTEVSYQLLPNWWGDGYATEVISQIIRYAFQEMGLPKVIAETQTANKSSCKLLERVGMKLEQTVQRYGAEQAIYGIEPNI</sequence>
<dbReference type="Proteomes" id="UP001207626">
    <property type="component" value="Unassembled WGS sequence"/>
</dbReference>
<dbReference type="PANTHER" id="PTHR43792">
    <property type="entry name" value="GNAT FAMILY, PUTATIVE (AFU_ORTHOLOGUE AFUA_3G00765)-RELATED-RELATED"/>
    <property type="match status" value="1"/>
</dbReference>
<dbReference type="InterPro" id="IPR051531">
    <property type="entry name" value="N-acetyltransferase"/>
</dbReference>
<dbReference type="Pfam" id="PF13302">
    <property type="entry name" value="Acetyltransf_3"/>
    <property type="match status" value="1"/>
</dbReference>
<dbReference type="InterPro" id="IPR000182">
    <property type="entry name" value="GNAT_dom"/>
</dbReference>
<dbReference type="InterPro" id="IPR016181">
    <property type="entry name" value="Acyl_CoA_acyltransferase"/>
</dbReference>
<dbReference type="PROSITE" id="PS51186">
    <property type="entry name" value="GNAT"/>
    <property type="match status" value="1"/>
</dbReference>
<protein>
    <submittedName>
        <fullName evidence="2">GNAT family N-acetyltransferase</fullName>
    </submittedName>
</protein>
<dbReference type="PANTHER" id="PTHR43792:SF16">
    <property type="entry name" value="N-ACETYLTRANSFERASE DOMAIN-CONTAINING PROTEIN"/>
    <property type="match status" value="1"/>
</dbReference>
<accession>A0ABT4DWE7</accession>
<keyword evidence="3" id="KW-1185">Reference proteome</keyword>
<evidence type="ECO:0000259" key="1">
    <source>
        <dbReference type="PROSITE" id="PS51186"/>
    </source>
</evidence>
<gene>
    <name evidence="2" type="ORF">M5X09_18750</name>
</gene>
<dbReference type="Gene3D" id="3.40.630.30">
    <property type="match status" value="1"/>
</dbReference>
<organism evidence="2 3">
    <name type="scientific">Paenibacillus apiarius</name>
    <dbReference type="NCBI Taxonomy" id="46240"/>
    <lineage>
        <taxon>Bacteria</taxon>
        <taxon>Bacillati</taxon>
        <taxon>Bacillota</taxon>
        <taxon>Bacilli</taxon>
        <taxon>Bacillales</taxon>
        <taxon>Paenibacillaceae</taxon>
        <taxon>Paenibacillus</taxon>
    </lineage>
</organism>